<dbReference type="CDD" id="cd04301">
    <property type="entry name" value="NAT_SF"/>
    <property type="match status" value="1"/>
</dbReference>
<dbReference type="SUPFAM" id="SSF55729">
    <property type="entry name" value="Acyl-CoA N-acyltransferases (Nat)"/>
    <property type="match status" value="1"/>
</dbReference>
<evidence type="ECO:0000259" key="3">
    <source>
        <dbReference type="PROSITE" id="PS51186"/>
    </source>
</evidence>
<dbReference type="InterPro" id="IPR000182">
    <property type="entry name" value="GNAT_dom"/>
</dbReference>
<evidence type="ECO:0000256" key="2">
    <source>
        <dbReference type="ARBA" id="ARBA00023315"/>
    </source>
</evidence>
<dbReference type="EMBL" id="BAAATA010000023">
    <property type="protein sequence ID" value="GAA2497320.1"/>
    <property type="molecule type" value="Genomic_DNA"/>
</dbReference>
<evidence type="ECO:0000313" key="4">
    <source>
        <dbReference type="EMBL" id="GAA2497320.1"/>
    </source>
</evidence>
<keyword evidence="5" id="KW-1185">Reference proteome</keyword>
<organism evidence="4 5">
    <name type="scientific">Streptomyces thermolineatus</name>
    <dbReference type="NCBI Taxonomy" id="44033"/>
    <lineage>
        <taxon>Bacteria</taxon>
        <taxon>Bacillati</taxon>
        <taxon>Actinomycetota</taxon>
        <taxon>Actinomycetes</taxon>
        <taxon>Kitasatosporales</taxon>
        <taxon>Streptomycetaceae</taxon>
        <taxon>Streptomyces</taxon>
    </lineage>
</organism>
<sequence length="166" mass="17892">MRYDAPDAAALTALVQQEYVVRYGDPDITPMDPEEFVPPSGLFLVGYLDGEPVACGGWRAQDASPEGFEDGDAEIKRMFVVQGMRGRGFARRILAAIEESAELAGRARIVLETGTEQPEAISLYTSCGYVPVTKFGVYRDEPLSVCMGKALGAAADDLPGLRVRTA</sequence>
<reference evidence="5" key="1">
    <citation type="journal article" date="2019" name="Int. J. Syst. Evol. Microbiol.">
        <title>The Global Catalogue of Microorganisms (GCM) 10K type strain sequencing project: providing services to taxonomists for standard genome sequencing and annotation.</title>
        <authorList>
            <consortium name="The Broad Institute Genomics Platform"/>
            <consortium name="The Broad Institute Genome Sequencing Center for Infectious Disease"/>
            <person name="Wu L."/>
            <person name="Ma J."/>
        </authorList>
    </citation>
    <scope>NUCLEOTIDE SEQUENCE [LARGE SCALE GENOMIC DNA]</scope>
    <source>
        <strain evidence="5">JCM 6307</strain>
    </source>
</reference>
<feature type="domain" description="N-acetyltransferase" evidence="3">
    <location>
        <begin position="1"/>
        <end position="152"/>
    </location>
</feature>
<gene>
    <name evidence="4" type="ORF">GCM10010406_37190</name>
</gene>
<keyword evidence="1" id="KW-0808">Transferase</keyword>
<proteinExistence type="predicted"/>
<evidence type="ECO:0000256" key="1">
    <source>
        <dbReference type="ARBA" id="ARBA00022679"/>
    </source>
</evidence>
<protein>
    <submittedName>
        <fullName evidence="4">GNAT family N-acetyltransferase</fullName>
    </submittedName>
</protein>
<dbReference type="Gene3D" id="3.40.630.30">
    <property type="match status" value="1"/>
</dbReference>
<dbReference type="PANTHER" id="PTHR43877">
    <property type="entry name" value="AMINOALKYLPHOSPHONATE N-ACETYLTRANSFERASE-RELATED-RELATED"/>
    <property type="match status" value="1"/>
</dbReference>
<dbReference type="InterPro" id="IPR050832">
    <property type="entry name" value="Bact_Acetyltransf"/>
</dbReference>
<keyword evidence="2" id="KW-0012">Acyltransferase</keyword>
<name>A0ABP5ZE43_9ACTN</name>
<evidence type="ECO:0000313" key="5">
    <source>
        <dbReference type="Proteomes" id="UP001501358"/>
    </source>
</evidence>
<dbReference type="InterPro" id="IPR016181">
    <property type="entry name" value="Acyl_CoA_acyltransferase"/>
</dbReference>
<accession>A0ABP5ZE43</accession>
<comment type="caution">
    <text evidence="4">The sequence shown here is derived from an EMBL/GenBank/DDBJ whole genome shotgun (WGS) entry which is preliminary data.</text>
</comment>
<dbReference type="PROSITE" id="PS51186">
    <property type="entry name" value="GNAT"/>
    <property type="match status" value="1"/>
</dbReference>
<dbReference type="PANTHER" id="PTHR43877:SF2">
    <property type="entry name" value="AMINOALKYLPHOSPHONATE N-ACETYLTRANSFERASE-RELATED"/>
    <property type="match status" value="1"/>
</dbReference>
<dbReference type="Proteomes" id="UP001501358">
    <property type="component" value="Unassembled WGS sequence"/>
</dbReference>
<dbReference type="Pfam" id="PF00583">
    <property type="entry name" value="Acetyltransf_1"/>
    <property type="match status" value="1"/>
</dbReference>